<dbReference type="Proteomes" id="UP001597294">
    <property type="component" value="Unassembled WGS sequence"/>
</dbReference>
<comment type="subcellular location">
    <subcellularLocation>
        <location evidence="1">Cell membrane</location>
        <topology evidence="1">Multi-pass membrane protein</topology>
    </subcellularLocation>
</comment>
<dbReference type="PANTHER" id="PTHR34979">
    <property type="entry name" value="INNER MEMBRANE PROTEIN YGAZ"/>
    <property type="match status" value="1"/>
</dbReference>
<gene>
    <name evidence="10" type="ORF">ACFSKO_08750</name>
</gene>
<feature type="transmembrane region" description="Helical" evidence="9">
    <location>
        <begin position="32"/>
        <end position="51"/>
    </location>
</feature>
<sequence>MTSQFDRPQFHRTSSYNNRYFSRDIKDGLRDALPIMAAIVPFGAVFGAVAIDSGLSFLEMMVTSLSIYAAASQYVMIDLMGQTLPVWSIVLAVFAVNFRHVLYSASIGRKMTLFSPLQKACAFFLLVDPQFAASETRAATVGLRPAYYFSYAAVIYITWIASNCVGALFGSLIENPATYGLDFILPLYFTGLVAGFHKRPNFILVLLVSGGVALLTYFTLGSPWHITLGGIAGLIVAAAQSRPPQKNNPEKNILENTNEEEIGLEEGTANA</sequence>
<comment type="similarity">
    <text evidence="2">Belongs to the AzlC family.</text>
</comment>
<dbReference type="PANTHER" id="PTHR34979:SF1">
    <property type="entry name" value="INNER MEMBRANE PROTEIN YGAZ"/>
    <property type="match status" value="1"/>
</dbReference>
<dbReference type="EMBL" id="JBHUII010000004">
    <property type="protein sequence ID" value="MFD2205697.1"/>
    <property type="molecule type" value="Genomic_DNA"/>
</dbReference>
<keyword evidence="3" id="KW-0813">Transport</keyword>
<feature type="region of interest" description="Disordered" evidence="8">
    <location>
        <begin position="242"/>
        <end position="271"/>
    </location>
</feature>
<evidence type="ECO:0000256" key="9">
    <source>
        <dbReference type="SAM" id="Phobius"/>
    </source>
</evidence>
<keyword evidence="4" id="KW-1003">Cell membrane</keyword>
<dbReference type="Pfam" id="PF03591">
    <property type="entry name" value="AzlC"/>
    <property type="match status" value="1"/>
</dbReference>
<feature type="transmembrane region" description="Helical" evidence="9">
    <location>
        <begin position="201"/>
        <end position="218"/>
    </location>
</feature>
<protein>
    <submittedName>
        <fullName evidence="10">AzlC family ABC transporter permease</fullName>
    </submittedName>
</protein>
<evidence type="ECO:0000313" key="10">
    <source>
        <dbReference type="EMBL" id="MFD2205697.1"/>
    </source>
</evidence>
<organism evidence="10 11">
    <name type="scientific">Kiloniella antarctica</name>
    <dbReference type="NCBI Taxonomy" id="1550907"/>
    <lineage>
        <taxon>Bacteria</taxon>
        <taxon>Pseudomonadati</taxon>
        <taxon>Pseudomonadota</taxon>
        <taxon>Alphaproteobacteria</taxon>
        <taxon>Rhodospirillales</taxon>
        <taxon>Kiloniellaceae</taxon>
        <taxon>Kiloniella</taxon>
    </lineage>
</organism>
<reference evidence="11" key="1">
    <citation type="journal article" date="2019" name="Int. J. Syst. Evol. Microbiol.">
        <title>The Global Catalogue of Microorganisms (GCM) 10K type strain sequencing project: providing services to taxonomists for standard genome sequencing and annotation.</title>
        <authorList>
            <consortium name="The Broad Institute Genomics Platform"/>
            <consortium name="The Broad Institute Genome Sequencing Center for Infectious Disease"/>
            <person name="Wu L."/>
            <person name="Ma J."/>
        </authorList>
    </citation>
    <scope>NUCLEOTIDE SEQUENCE [LARGE SCALE GENOMIC DNA]</scope>
    <source>
        <strain evidence="11">CGMCC 4.7192</strain>
    </source>
</reference>
<evidence type="ECO:0000256" key="7">
    <source>
        <dbReference type="ARBA" id="ARBA00023136"/>
    </source>
</evidence>
<accession>A0ABW5BHU1</accession>
<evidence type="ECO:0000256" key="2">
    <source>
        <dbReference type="ARBA" id="ARBA00010735"/>
    </source>
</evidence>
<dbReference type="InterPro" id="IPR011606">
    <property type="entry name" value="Brnchd-chn_aa_trnsp_permease"/>
</dbReference>
<keyword evidence="11" id="KW-1185">Reference proteome</keyword>
<feature type="transmembrane region" description="Helical" evidence="9">
    <location>
        <begin position="84"/>
        <end position="102"/>
    </location>
</feature>
<evidence type="ECO:0000256" key="3">
    <source>
        <dbReference type="ARBA" id="ARBA00022448"/>
    </source>
</evidence>
<feature type="transmembrane region" description="Helical" evidence="9">
    <location>
        <begin position="176"/>
        <end position="194"/>
    </location>
</feature>
<comment type="caution">
    <text evidence="10">The sequence shown here is derived from an EMBL/GenBank/DDBJ whole genome shotgun (WGS) entry which is preliminary data.</text>
</comment>
<evidence type="ECO:0000256" key="6">
    <source>
        <dbReference type="ARBA" id="ARBA00022989"/>
    </source>
</evidence>
<proteinExistence type="inferred from homology"/>
<dbReference type="RefSeq" id="WP_380250559.1">
    <property type="nucleotide sequence ID" value="NZ_JBHUII010000004.1"/>
</dbReference>
<name>A0ABW5BHU1_9PROT</name>
<feature type="transmembrane region" description="Helical" evidence="9">
    <location>
        <begin position="146"/>
        <end position="170"/>
    </location>
</feature>
<keyword evidence="7 9" id="KW-0472">Membrane</keyword>
<evidence type="ECO:0000256" key="4">
    <source>
        <dbReference type="ARBA" id="ARBA00022475"/>
    </source>
</evidence>
<evidence type="ECO:0000256" key="5">
    <source>
        <dbReference type="ARBA" id="ARBA00022692"/>
    </source>
</evidence>
<keyword evidence="5 9" id="KW-0812">Transmembrane</keyword>
<keyword evidence="6 9" id="KW-1133">Transmembrane helix</keyword>
<evidence type="ECO:0000313" key="11">
    <source>
        <dbReference type="Proteomes" id="UP001597294"/>
    </source>
</evidence>
<evidence type="ECO:0000256" key="1">
    <source>
        <dbReference type="ARBA" id="ARBA00004651"/>
    </source>
</evidence>
<evidence type="ECO:0000256" key="8">
    <source>
        <dbReference type="SAM" id="MobiDB-lite"/>
    </source>
</evidence>